<feature type="region of interest" description="Disordered" evidence="1">
    <location>
        <begin position="372"/>
        <end position="395"/>
    </location>
</feature>
<accession>A0A9P6A320</accession>
<name>A0A9P6A320_PLEER</name>
<keyword evidence="4" id="KW-1185">Reference proteome</keyword>
<feature type="region of interest" description="Disordered" evidence="1">
    <location>
        <begin position="127"/>
        <end position="158"/>
    </location>
</feature>
<dbReference type="InterPro" id="IPR001650">
    <property type="entry name" value="Helicase_C-like"/>
</dbReference>
<dbReference type="Proteomes" id="UP000807025">
    <property type="component" value="Unassembled WGS sequence"/>
</dbReference>
<proteinExistence type="predicted"/>
<evidence type="ECO:0000313" key="3">
    <source>
        <dbReference type="EMBL" id="KAF9499167.1"/>
    </source>
</evidence>
<dbReference type="SUPFAM" id="SSF52540">
    <property type="entry name" value="P-loop containing nucleoside triphosphate hydrolases"/>
    <property type="match status" value="1"/>
</dbReference>
<dbReference type="EMBL" id="MU154533">
    <property type="protein sequence ID" value="KAF9499167.1"/>
    <property type="molecule type" value="Genomic_DNA"/>
</dbReference>
<feature type="compositionally biased region" description="Basic residues" evidence="1">
    <location>
        <begin position="221"/>
        <end position="241"/>
    </location>
</feature>
<dbReference type="Pfam" id="PF00271">
    <property type="entry name" value="Helicase_C"/>
    <property type="match status" value="1"/>
</dbReference>
<evidence type="ECO:0000256" key="1">
    <source>
        <dbReference type="SAM" id="MobiDB-lite"/>
    </source>
</evidence>
<dbReference type="AlphaFoldDB" id="A0A9P6A320"/>
<feature type="domain" description="Helicase C-terminal" evidence="2">
    <location>
        <begin position="7"/>
        <end position="79"/>
    </location>
</feature>
<dbReference type="Gene3D" id="3.40.50.300">
    <property type="entry name" value="P-loop containing nucleotide triphosphate hydrolases"/>
    <property type="match status" value="1"/>
</dbReference>
<evidence type="ECO:0000313" key="4">
    <source>
        <dbReference type="Proteomes" id="UP000807025"/>
    </source>
</evidence>
<dbReference type="OrthoDB" id="3270319at2759"/>
<reference evidence="3" key="1">
    <citation type="submission" date="2020-11" db="EMBL/GenBank/DDBJ databases">
        <authorList>
            <consortium name="DOE Joint Genome Institute"/>
            <person name="Ahrendt S."/>
            <person name="Riley R."/>
            <person name="Andreopoulos W."/>
            <person name="Labutti K."/>
            <person name="Pangilinan J."/>
            <person name="Ruiz-Duenas F.J."/>
            <person name="Barrasa J.M."/>
            <person name="Sanchez-Garcia M."/>
            <person name="Camarero S."/>
            <person name="Miyauchi S."/>
            <person name="Serrano A."/>
            <person name="Linde D."/>
            <person name="Babiker R."/>
            <person name="Drula E."/>
            <person name="Ayuso-Fernandez I."/>
            <person name="Pacheco R."/>
            <person name="Padilla G."/>
            <person name="Ferreira P."/>
            <person name="Barriuso J."/>
            <person name="Kellner H."/>
            <person name="Castanera R."/>
            <person name="Alfaro M."/>
            <person name="Ramirez L."/>
            <person name="Pisabarro A.G."/>
            <person name="Kuo A."/>
            <person name="Tritt A."/>
            <person name="Lipzen A."/>
            <person name="He G."/>
            <person name="Yan M."/>
            <person name="Ng V."/>
            <person name="Cullen D."/>
            <person name="Martin F."/>
            <person name="Rosso M.-N."/>
            <person name="Henrissat B."/>
            <person name="Hibbett D."/>
            <person name="Martinez A.T."/>
            <person name="Grigoriev I.V."/>
        </authorList>
    </citation>
    <scope>NUCLEOTIDE SEQUENCE</scope>
    <source>
        <strain evidence="3">ATCC 90797</strain>
    </source>
</reference>
<gene>
    <name evidence="3" type="ORF">BDN71DRAFT_1503218</name>
</gene>
<feature type="compositionally biased region" description="Acidic residues" evidence="1">
    <location>
        <begin position="182"/>
        <end position="198"/>
    </location>
</feature>
<dbReference type="PANTHER" id="PTHR10799">
    <property type="entry name" value="SNF2/RAD54 HELICASE FAMILY"/>
    <property type="match status" value="1"/>
</dbReference>
<organism evidence="3 4">
    <name type="scientific">Pleurotus eryngii</name>
    <name type="common">Boletus of the steppes</name>
    <dbReference type="NCBI Taxonomy" id="5323"/>
    <lineage>
        <taxon>Eukaryota</taxon>
        <taxon>Fungi</taxon>
        <taxon>Dikarya</taxon>
        <taxon>Basidiomycota</taxon>
        <taxon>Agaricomycotina</taxon>
        <taxon>Agaricomycetes</taxon>
        <taxon>Agaricomycetidae</taxon>
        <taxon>Agaricales</taxon>
        <taxon>Pleurotineae</taxon>
        <taxon>Pleurotaceae</taxon>
        <taxon>Pleurotus</taxon>
    </lineage>
</organism>
<sequence>MTIQTVFQMKGISVLVLNGILTREQWDRIIEDFVDSDVQEHRVLLFSSVGAVRLNLTCADTVIMLDTIWLQVGTEQIIGWSVCLTQENAIHIYHLVSLGTTDVLMSAMACEKGKMLRMLFLKEKNDKLEQEDDNDDSRKKKKTKPLPSAHNARGPMKNAALKSISRLETPSTSWAFKTAAEETAEEPEVADDEGDGVDSVDREEEKMTEKGKGKGKEKARTKAPAKPKPAAKTKLKPRAKGKGKDVAEVNQEAAGPSKKPTGEWAMTSKANVDTPLGIVSEHVTSTARLPTEETGSVDMDKPTGAGPSLELQRMQPDGWIATQRESQSQSQTELMEIDNGLQRAFLPPMGTLDSPMDMDALADEGPKVCTCSTKSKGSKTLSSKAFDLSPPCGSP</sequence>
<feature type="compositionally biased region" description="Low complexity" evidence="1">
    <location>
        <begin position="372"/>
        <end position="384"/>
    </location>
</feature>
<feature type="region of interest" description="Disordered" evidence="1">
    <location>
        <begin position="179"/>
        <end position="307"/>
    </location>
</feature>
<feature type="compositionally biased region" description="Basic and acidic residues" evidence="1">
    <location>
        <begin position="199"/>
        <end position="220"/>
    </location>
</feature>
<comment type="caution">
    <text evidence="3">The sequence shown here is derived from an EMBL/GenBank/DDBJ whole genome shotgun (WGS) entry which is preliminary data.</text>
</comment>
<evidence type="ECO:0000259" key="2">
    <source>
        <dbReference type="Pfam" id="PF00271"/>
    </source>
</evidence>
<dbReference type="InterPro" id="IPR027417">
    <property type="entry name" value="P-loop_NTPase"/>
</dbReference>
<protein>
    <recommendedName>
        <fullName evidence="2">Helicase C-terminal domain-containing protein</fullName>
    </recommendedName>
</protein>